<sequence>MKVIIKSQEIEAGDALNRGVDKVRTVMCALFGGEVDERDLDSLAAVLEQALRDFDAVVPVMWEDDK</sequence>
<dbReference type="AlphaFoldDB" id="A0A316BP94"/>
<protein>
    <submittedName>
        <fullName evidence="1">Uncharacterized protein</fullName>
    </submittedName>
</protein>
<dbReference type="RefSeq" id="WP_109614604.1">
    <property type="nucleotide sequence ID" value="NZ_QGGG01000021.1"/>
</dbReference>
<evidence type="ECO:0000313" key="2">
    <source>
        <dbReference type="Proteomes" id="UP000245396"/>
    </source>
</evidence>
<evidence type="ECO:0000313" key="1">
    <source>
        <dbReference type="EMBL" id="PWJ75258.1"/>
    </source>
</evidence>
<reference evidence="1 2" key="1">
    <citation type="submission" date="2018-05" db="EMBL/GenBank/DDBJ databases">
        <title>Genomic Encyclopedia of Type Strains, Phase IV (KMG-IV): sequencing the most valuable type-strain genomes for metagenomic binning, comparative biology and taxonomic classification.</title>
        <authorList>
            <person name="Goeker M."/>
        </authorList>
    </citation>
    <scope>NUCLEOTIDE SEQUENCE [LARGE SCALE GENOMIC DNA]</scope>
    <source>
        <strain evidence="1 2">DSM 6986</strain>
    </source>
</reference>
<keyword evidence="2" id="KW-1185">Reference proteome</keyword>
<accession>A0A316BP94</accession>
<organism evidence="1 2">
    <name type="scientific">Pseudaminobacter salicylatoxidans</name>
    <dbReference type="NCBI Taxonomy" id="93369"/>
    <lineage>
        <taxon>Bacteria</taxon>
        <taxon>Pseudomonadati</taxon>
        <taxon>Pseudomonadota</taxon>
        <taxon>Alphaproteobacteria</taxon>
        <taxon>Hyphomicrobiales</taxon>
        <taxon>Phyllobacteriaceae</taxon>
        <taxon>Pseudaminobacter</taxon>
    </lineage>
</organism>
<dbReference type="Proteomes" id="UP000245396">
    <property type="component" value="Unassembled WGS sequence"/>
</dbReference>
<proteinExistence type="predicted"/>
<name>A0A316BP94_PSESE</name>
<comment type="caution">
    <text evidence="1">The sequence shown here is derived from an EMBL/GenBank/DDBJ whole genome shotgun (WGS) entry which is preliminary data.</text>
</comment>
<dbReference type="EMBL" id="QGGG01000021">
    <property type="protein sequence ID" value="PWJ75258.1"/>
    <property type="molecule type" value="Genomic_DNA"/>
</dbReference>
<gene>
    <name evidence="1" type="ORF">C7441_12140</name>
</gene>